<evidence type="ECO:0000259" key="1">
    <source>
        <dbReference type="SMART" id="SM01321"/>
    </source>
</evidence>
<dbReference type="PANTHER" id="PTHR34322">
    <property type="entry name" value="TRANSPOSASE, Y1_TNP DOMAIN-CONTAINING"/>
    <property type="match status" value="1"/>
</dbReference>
<dbReference type="InterPro" id="IPR002686">
    <property type="entry name" value="Transposase_17"/>
</dbReference>
<dbReference type="GO" id="GO:0003677">
    <property type="term" value="F:DNA binding"/>
    <property type="evidence" value="ECO:0007669"/>
    <property type="project" value="InterPro"/>
</dbReference>
<dbReference type="InterPro" id="IPR036515">
    <property type="entry name" value="Transposase_17_sf"/>
</dbReference>
<dbReference type="PANTHER" id="PTHR34322:SF2">
    <property type="entry name" value="TRANSPOSASE IS200-LIKE DOMAIN-CONTAINING PROTEIN"/>
    <property type="match status" value="1"/>
</dbReference>
<comment type="caution">
    <text evidence="2">The sequence shown here is derived from an EMBL/GenBank/DDBJ whole genome shotgun (WGS) entry which is preliminary data.</text>
</comment>
<dbReference type="Proteomes" id="UP000176364">
    <property type="component" value="Unassembled WGS sequence"/>
</dbReference>
<evidence type="ECO:0000313" key="2">
    <source>
        <dbReference type="EMBL" id="OGD60322.1"/>
    </source>
</evidence>
<evidence type="ECO:0000313" key="3">
    <source>
        <dbReference type="Proteomes" id="UP000176364"/>
    </source>
</evidence>
<proteinExistence type="predicted"/>
<reference evidence="2 3" key="1">
    <citation type="journal article" date="2016" name="Nat. Commun.">
        <title>Thousands of microbial genomes shed light on interconnected biogeochemical processes in an aquifer system.</title>
        <authorList>
            <person name="Anantharaman K."/>
            <person name="Brown C.T."/>
            <person name="Hug L.A."/>
            <person name="Sharon I."/>
            <person name="Castelle C.J."/>
            <person name="Probst A.J."/>
            <person name="Thomas B.C."/>
            <person name="Singh A."/>
            <person name="Wilkins M.J."/>
            <person name="Karaoz U."/>
            <person name="Brodie E.L."/>
            <person name="Williams K.H."/>
            <person name="Hubbard S.S."/>
            <person name="Banfield J.F."/>
        </authorList>
    </citation>
    <scope>NUCLEOTIDE SEQUENCE [LARGE SCALE GENOMIC DNA]</scope>
</reference>
<dbReference type="GO" id="GO:0006313">
    <property type="term" value="P:DNA transposition"/>
    <property type="evidence" value="ECO:0007669"/>
    <property type="project" value="InterPro"/>
</dbReference>
<gene>
    <name evidence="2" type="ORF">A3I57_00340</name>
</gene>
<dbReference type="EMBL" id="MEZQ01000029">
    <property type="protein sequence ID" value="OGD60322.1"/>
    <property type="molecule type" value="Genomic_DNA"/>
</dbReference>
<dbReference type="AlphaFoldDB" id="A0A1F5DYT6"/>
<dbReference type="SUPFAM" id="SSF143422">
    <property type="entry name" value="Transposase IS200-like"/>
    <property type="match status" value="1"/>
</dbReference>
<sequence>MPAKNCLKDYADNSYYHVYNRGVAKQPIFLDKQDYKVFLSYLKLYLSSIDLQRQSLKVAPSRVTKNYSEELKLLAYCLLPNHFHLFIFQKESDSMANFMRSLGTKYSKYFNKKYIRVGPVFQSRYKAVLVETENQFIYLSKYIHRNPLDILPTGTVLVGYKYSSYQNYLGKFDQAWVDKSEILSYFSKLNPEESYQQFVEEIDERDLLMIKSLTLDLELE</sequence>
<organism evidence="2 3">
    <name type="scientific">Candidatus Beckwithbacteria bacterium RIFCSPLOWO2_02_FULL_47_23</name>
    <dbReference type="NCBI Taxonomy" id="1797463"/>
    <lineage>
        <taxon>Bacteria</taxon>
        <taxon>Candidatus Beckwithiibacteriota</taxon>
    </lineage>
</organism>
<dbReference type="Pfam" id="PF01797">
    <property type="entry name" value="Y1_Tnp"/>
    <property type="match status" value="1"/>
</dbReference>
<name>A0A1F5DYT6_9BACT</name>
<dbReference type="GO" id="GO:0004803">
    <property type="term" value="F:transposase activity"/>
    <property type="evidence" value="ECO:0007669"/>
    <property type="project" value="InterPro"/>
</dbReference>
<accession>A0A1F5DYT6</accession>
<dbReference type="SMART" id="SM01321">
    <property type="entry name" value="Y1_Tnp"/>
    <property type="match status" value="1"/>
</dbReference>
<feature type="domain" description="Transposase IS200-like" evidence="1">
    <location>
        <begin position="11"/>
        <end position="146"/>
    </location>
</feature>
<protein>
    <recommendedName>
        <fullName evidence="1">Transposase IS200-like domain-containing protein</fullName>
    </recommendedName>
</protein>
<dbReference type="Gene3D" id="3.30.70.1290">
    <property type="entry name" value="Transposase IS200-like"/>
    <property type="match status" value="1"/>
</dbReference>